<dbReference type="AlphaFoldDB" id="A0A935K530"/>
<accession>A0A935K530</accession>
<protein>
    <submittedName>
        <fullName evidence="1">Uncharacterized protein</fullName>
    </submittedName>
</protein>
<dbReference type="Proteomes" id="UP000739411">
    <property type="component" value="Unassembled WGS sequence"/>
</dbReference>
<name>A0A935K530_9RHOO</name>
<proteinExistence type="predicted"/>
<organism evidence="1 2">
    <name type="scientific">Candidatus Dechloromonas phosphorivorans</name>
    <dbReference type="NCBI Taxonomy" id="2899244"/>
    <lineage>
        <taxon>Bacteria</taxon>
        <taxon>Pseudomonadati</taxon>
        <taxon>Pseudomonadota</taxon>
        <taxon>Betaproteobacteria</taxon>
        <taxon>Rhodocyclales</taxon>
        <taxon>Azonexaceae</taxon>
        <taxon>Dechloromonas</taxon>
    </lineage>
</organism>
<reference evidence="1 2" key="1">
    <citation type="submission" date="2020-10" db="EMBL/GenBank/DDBJ databases">
        <title>Connecting structure to function with the recovery of over 1000 high-quality activated sludge metagenome-assembled genomes encoding full-length rRNA genes using long-read sequencing.</title>
        <authorList>
            <person name="Singleton C.M."/>
            <person name="Petriglieri F."/>
            <person name="Kristensen J.M."/>
            <person name="Kirkegaard R.H."/>
            <person name="Michaelsen T.Y."/>
            <person name="Andersen M.H."/>
            <person name="Karst S.M."/>
            <person name="Dueholm M.S."/>
            <person name="Nielsen P.H."/>
            <person name="Albertsen M."/>
        </authorList>
    </citation>
    <scope>NUCLEOTIDE SEQUENCE [LARGE SCALE GENOMIC DNA]</scope>
    <source>
        <strain evidence="1">EsbW_18-Q3-R4-48_BATAC.463</strain>
    </source>
</reference>
<comment type="caution">
    <text evidence="1">The sequence shown here is derived from an EMBL/GenBank/DDBJ whole genome shotgun (WGS) entry which is preliminary data.</text>
</comment>
<sequence length="75" mass="7875">MAHIGQEGALGATGRLGGIPRLGQLGCARTDQRFKMMAVLLQLGFGLSVRGDICRNAAYGANFPSASRNGNRPET</sequence>
<dbReference type="EMBL" id="JADJMS010000046">
    <property type="protein sequence ID" value="MBK7416503.1"/>
    <property type="molecule type" value="Genomic_DNA"/>
</dbReference>
<gene>
    <name evidence="1" type="ORF">IPJ38_16850</name>
</gene>
<evidence type="ECO:0000313" key="1">
    <source>
        <dbReference type="EMBL" id="MBK7416503.1"/>
    </source>
</evidence>
<evidence type="ECO:0000313" key="2">
    <source>
        <dbReference type="Proteomes" id="UP000739411"/>
    </source>
</evidence>